<evidence type="ECO:0000256" key="1">
    <source>
        <dbReference type="SAM" id="MobiDB-lite"/>
    </source>
</evidence>
<feature type="region of interest" description="Disordered" evidence="1">
    <location>
        <begin position="148"/>
        <end position="180"/>
    </location>
</feature>
<gene>
    <name evidence="2" type="ORF">FZEAL_3020</name>
</gene>
<name>A0A8H4UPI7_9HYPO</name>
<comment type="caution">
    <text evidence="2">The sequence shown here is derived from an EMBL/GenBank/DDBJ whole genome shotgun (WGS) entry which is preliminary data.</text>
</comment>
<reference evidence="2" key="2">
    <citation type="submission" date="2020-05" db="EMBL/GenBank/DDBJ databases">
        <authorList>
            <person name="Kim H.-S."/>
            <person name="Proctor R.H."/>
            <person name="Brown D.W."/>
        </authorList>
    </citation>
    <scope>NUCLEOTIDE SEQUENCE</scope>
    <source>
        <strain evidence="2">NRRL 22465</strain>
    </source>
</reference>
<feature type="region of interest" description="Disordered" evidence="1">
    <location>
        <begin position="200"/>
        <end position="224"/>
    </location>
</feature>
<keyword evidence="3" id="KW-1185">Reference proteome</keyword>
<accession>A0A8H4UPI7</accession>
<dbReference type="Proteomes" id="UP000635477">
    <property type="component" value="Unassembled WGS sequence"/>
</dbReference>
<dbReference type="AlphaFoldDB" id="A0A8H4UPI7"/>
<proteinExistence type="predicted"/>
<dbReference type="EMBL" id="JABEYC010000185">
    <property type="protein sequence ID" value="KAF4981113.1"/>
    <property type="molecule type" value="Genomic_DNA"/>
</dbReference>
<reference evidence="2" key="1">
    <citation type="journal article" date="2020" name="BMC Genomics">
        <title>Correction to: Identification and distribution of gene clusters required for synthesis of sphingolipid metabolism inhibitors in diverse species of the filamentous fungus Fusarium.</title>
        <authorList>
            <person name="Kim H.S."/>
            <person name="Lohmar J.M."/>
            <person name="Busman M."/>
            <person name="Brown D.W."/>
            <person name="Naumann T.A."/>
            <person name="Divon H.H."/>
            <person name="Lysoe E."/>
            <person name="Uhlig S."/>
            <person name="Proctor R.H."/>
        </authorList>
    </citation>
    <scope>NUCLEOTIDE SEQUENCE</scope>
    <source>
        <strain evidence="2">NRRL 22465</strain>
    </source>
</reference>
<evidence type="ECO:0000313" key="3">
    <source>
        <dbReference type="Proteomes" id="UP000635477"/>
    </source>
</evidence>
<protein>
    <submittedName>
        <fullName evidence="2">Uncharacterized protein</fullName>
    </submittedName>
</protein>
<sequence length="224" mass="23968">MSHLLAWASFPARVVRGSGPRRRICIVASVACGFGDTPDDGSTPLMMGLAVVNRSLRLARWPRCRVLLPRQPVGPNLPHPFYYPLLDATCIPSGRGALPRVQTTRWCPHLGMGTCKPPAKPLELHGSATQSQSVFSFLRLAGTPNLASHPTDLSALDPTDPPLDPLDGSTPQHAATHPRTALFSKPSTVRLHAAALSIPRMPASSRPPALIPPPVHPPTVESAR</sequence>
<organism evidence="2 3">
    <name type="scientific">Fusarium zealandicum</name>
    <dbReference type="NCBI Taxonomy" id="1053134"/>
    <lineage>
        <taxon>Eukaryota</taxon>
        <taxon>Fungi</taxon>
        <taxon>Dikarya</taxon>
        <taxon>Ascomycota</taxon>
        <taxon>Pezizomycotina</taxon>
        <taxon>Sordariomycetes</taxon>
        <taxon>Hypocreomycetidae</taxon>
        <taxon>Hypocreales</taxon>
        <taxon>Nectriaceae</taxon>
        <taxon>Fusarium</taxon>
        <taxon>Fusarium staphyleae species complex</taxon>
    </lineage>
</organism>
<evidence type="ECO:0000313" key="2">
    <source>
        <dbReference type="EMBL" id="KAF4981113.1"/>
    </source>
</evidence>